<sequence length="215" mass="23342">MARNSEAYRILQTADHLELVAFCAACAERGSGIHRVLGAPEATALLDEALSLGWHAATGETDEDAIAGLLEEVEELLAPEEDEDDEDDTEGPEFYATQSLMLAVNTLSVAMNRDLKRAELSGHTMETLLNSFDFILRGERAVITGAGEPSPTGDLQRLEQEEQLRFLSSYVDGTGRLLSGTTAEELRDSCSAAREQIAQAVESVAERKGWEVSPE</sequence>
<reference evidence="1 2" key="1">
    <citation type="submission" date="2017-11" db="EMBL/GenBank/DDBJ databases">
        <title>Streptomyces carmine sp. nov., a novel actinomycete isolated from Sophora alopecuroides in Xinjiang, China.</title>
        <authorList>
            <person name="Wang Y."/>
            <person name="Luo X."/>
            <person name="Wan C."/>
            <person name="Zhang L."/>
        </authorList>
    </citation>
    <scope>NUCLEOTIDE SEQUENCE [LARGE SCALE GENOMIC DNA]</scope>
    <source>
        <strain evidence="1 2">TRM SA0054</strain>
    </source>
</reference>
<dbReference type="Gene3D" id="1.20.1590.10">
    <property type="entry name" value="YP_001051499.1 domain like"/>
    <property type="match status" value="1"/>
</dbReference>
<dbReference type="EMBL" id="PGGW01000022">
    <property type="protein sequence ID" value="PJE98251.1"/>
    <property type="molecule type" value="Genomic_DNA"/>
</dbReference>
<dbReference type="Proteomes" id="UP000230407">
    <property type="component" value="Unassembled WGS sequence"/>
</dbReference>
<dbReference type="RefSeq" id="WP_100201527.1">
    <property type="nucleotide sequence ID" value="NZ_PGGW01000022.1"/>
</dbReference>
<gene>
    <name evidence="1" type="ORF">CUT44_08255</name>
</gene>
<comment type="caution">
    <text evidence="1">The sequence shown here is derived from an EMBL/GenBank/DDBJ whole genome shotgun (WGS) entry which is preliminary data.</text>
</comment>
<name>A0A2M8M229_9ACTN</name>
<protein>
    <submittedName>
        <fullName evidence="1">Uncharacterized protein</fullName>
    </submittedName>
</protein>
<accession>A0A2M8M229</accession>
<keyword evidence="2" id="KW-1185">Reference proteome</keyword>
<proteinExistence type="predicted"/>
<dbReference type="InterPro" id="IPR023381">
    <property type="entry name" value="YP001051499.1-like_dom_sf"/>
</dbReference>
<evidence type="ECO:0000313" key="2">
    <source>
        <dbReference type="Proteomes" id="UP000230407"/>
    </source>
</evidence>
<organism evidence="1 2">
    <name type="scientific">Streptomyces carminius</name>
    <dbReference type="NCBI Taxonomy" id="2665496"/>
    <lineage>
        <taxon>Bacteria</taxon>
        <taxon>Bacillati</taxon>
        <taxon>Actinomycetota</taxon>
        <taxon>Actinomycetes</taxon>
        <taxon>Kitasatosporales</taxon>
        <taxon>Streptomycetaceae</taxon>
        <taxon>Streptomyces</taxon>
    </lineage>
</organism>
<evidence type="ECO:0000313" key="1">
    <source>
        <dbReference type="EMBL" id="PJE98251.1"/>
    </source>
</evidence>
<dbReference type="AlphaFoldDB" id="A0A2M8M229"/>